<dbReference type="PANTHER" id="PTHR10811">
    <property type="entry name" value="FRINGE-RELATED"/>
    <property type="match status" value="1"/>
</dbReference>
<keyword evidence="5" id="KW-0735">Signal-anchor</keyword>
<dbReference type="AlphaFoldDB" id="A0A443HLI0"/>
<keyword evidence="4 9" id="KW-0812">Transmembrane</keyword>
<keyword evidence="6 9" id="KW-1133">Transmembrane helix</keyword>
<dbReference type="Pfam" id="PF02434">
    <property type="entry name" value="Fringe"/>
    <property type="match status" value="1"/>
</dbReference>
<evidence type="ECO:0000256" key="5">
    <source>
        <dbReference type="ARBA" id="ARBA00022968"/>
    </source>
</evidence>
<accession>A0A443HLI0</accession>
<keyword evidence="2" id="KW-0328">Glycosyltransferase</keyword>
<feature type="domain" description="Fringe-like glycosyltransferase" evidence="10">
    <location>
        <begin position="200"/>
        <end position="311"/>
    </location>
</feature>
<dbReference type="GO" id="GO:0012505">
    <property type="term" value="C:endomembrane system"/>
    <property type="evidence" value="ECO:0007669"/>
    <property type="project" value="UniProtKB-SubCell"/>
</dbReference>
<dbReference type="VEuPathDB" id="FungiDB:C8Q69DRAFT_85685"/>
<comment type="subcellular location">
    <subcellularLocation>
        <location evidence="8">Endomembrane system</location>
        <topology evidence="8">Single-pass membrane protein</topology>
    </subcellularLocation>
    <subcellularLocation>
        <location evidence="1">Membrane</location>
        <topology evidence="1">Single-pass type II membrane protein</topology>
    </subcellularLocation>
</comment>
<evidence type="ECO:0000313" key="11">
    <source>
        <dbReference type="EMBL" id="RWQ92656.1"/>
    </source>
</evidence>
<evidence type="ECO:0000313" key="12">
    <source>
        <dbReference type="Proteomes" id="UP000283841"/>
    </source>
</evidence>
<comment type="caution">
    <text evidence="11">The sequence shown here is derived from an EMBL/GenBank/DDBJ whole genome shotgun (WGS) entry which is preliminary data.</text>
</comment>
<keyword evidence="7 9" id="KW-0472">Membrane</keyword>
<sequence>MWMKTLEKLSRGSSAPSRKIGRLLIASLLVASCLLLWNNFKTSFNQSRLLASFRQSKSSPQPPLPHSCNATTETIERYQLTRPVQFLRREIIASRSSSDLKFSEPLDAPLFDYRSANLTAQLLGEQTLDACSHPLTVPVPTPPAQVDASHIDFGVATTYDRLYESLDQFAHWAGNSNARIFALIEPHGGHHTMMNKAQSLGIHLHIVESDIEYNARYFSLLKLLEENALEETEWSCIIDDDTFFLSMPALVKRLDQYDSSKPLYIGGLSESVAQIAVFGIMGFGGAGVFVSRPLLDQLSEVFAECQAMEGTGDKKISQCIYQHTSTKFIDDQGLRQLDLMDDASGFFEAGREQPLSVHHWKSWYQADMIKLATISKICGDTCLLRQWRFSDDWILTNGYSIVKRSREIAPGTMERTWTYHNGAVLESYFHALGPLEDIDPGKISYRMEDSIIEEDGRVRQFYIHRDDVEGDRVIELVWRSE</sequence>
<evidence type="ECO:0000256" key="6">
    <source>
        <dbReference type="ARBA" id="ARBA00022989"/>
    </source>
</evidence>
<dbReference type="Gene3D" id="3.90.550.50">
    <property type="match status" value="1"/>
</dbReference>
<dbReference type="GO" id="GO:0016020">
    <property type="term" value="C:membrane"/>
    <property type="evidence" value="ECO:0007669"/>
    <property type="project" value="UniProtKB-SubCell"/>
</dbReference>
<feature type="transmembrane region" description="Helical" evidence="9">
    <location>
        <begin position="20"/>
        <end position="40"/>
    </location>
</feature>
<evidence type="ECO:0000259" key="10">
    <source>
        <dbReference type="Pfam" id="PF02434"/>
    </source>
</evidence>
<evidence type="ECO:0000256" key="2">
    <source>
        <dbReference type="ARBA" id="ARBA00022676"/>
    </source>
</evidence>
<proteinExistence type="predicted"/>
<dbReference type="Proteomes" id="UP000283841">
    <property type="component" value="Unassembled WGS sequence"/>
</dbReference>
<dbReference type="GO" id="GO:0016757">
    <property type="term" value="F:glycosyltransferase activity"/>
    <property type="evidence" value="ECO:0007669"/>
    <property type="project" value="UniProtKB-KW"/>
</dbReference>
<keyword evidence="12" id="KW-1185">Reference proteome</keyword>
<name>A0A443HLI0_BYSSP</name>
<evidence type="ECO:0000256" key="1">
    <source>
        <dbReference type="ARBA" id="ARBA00004606"/>
    </source>
</evidence>
<organism evidence="11 12">
    <name type="scientific">Byssochlamys spectabilis</name>
    <name type="common">Paecilomyces variotii</name>
    <dbReference type="NCBI Taxonomy" id="264951"/>
    <lineage>
        <taxon>Eukaryota</taxon>
        <taxon>Fungi</taxon>
        <taxon>Dikarya</taxon>
        <taxon>Ascomycota</taxon>
        <taxon>Pezizomycotina</taxon>
        <taxon>Eurotiomycetes</taxon>
        <taxon>Eurotiomycetidae</taxon>
        <taxon>Eurotiales</taxon>
        <taxon>Thermoascaceae</taxon>
        <taxon>Paecilomyces</taxon>
    </lineage>
</organism>
<evidence type="ECO:0000256" key="3">
    <source>
        <dbReference type="ARBA" id="ARBA00022679"/>
    </source>
</evidence>
<evidence type="ECO:0000256" key="7">
    <source>
        <dbReference type="ARBA" id="ARBA00023136"/>
    </source>
</evidence>
<protein>
    <recommendedName>
        <fullName evidence="10">Fringe-like glycosyltransferase domain-containing protein</fullName>
    </recommendedName>
</protein>
<evidence type="ECO:0000256" key="4">
    <source>
        <dbReference type="ARBA" id="ARBA00022692"/>
    </source>
</evidence>
<gene>
    <name evidence="11" type="ORF">C8Q69DRAFT_85685</name>
</gene>
<reference evidence="11 12" key="1">
    <citation type="journal article" date="2018" name="Front. Microbiol.">
        <title>Genomic and genetic insights into a cosmopolitan fungus, Paecilomyces variotii (Eurotiales).</title>
        <authorList>
            <person name="Urquhart A.S."/>
            <person name="Mondo S.J."/>
            <person name="Makela M.R."/>
            <person name="Hane J.K."/>
            <person name="Wiebenga A."/>
            <person name="He G."/>
            <person name="Mihaltcheva S."/>
            <person name="Pangilinan J."/>
            <person name="Lipzen A."/>
            <person name="Barry K."/>
            <person name="de Vries R.P."/>
            <person name="Grigoriev I.V."/>
            <person name="Idnurm A."/>
        </authorList>
    </citation>
    <scope>NUCLEOTIDE SEQUENCE [LARGE SCALE GENOMIC DNA]</scope>
    <source>
        <strain evidence="11 12">CBS 101075</strain>
    </source>
</reference>
<evidence type="ECO:0000256" key="9">
    <source>
        <dbReference type="SAM" id="Phobius"/>
    </source>
</evidence>
<dbReference type="RefSeq" id="XP_028482301.1">
    <property type="nucleotide sequence ID" value="XM_028634117.1"/>
</dbReference>
<dbReference type="GeneID" id="39603394"/>
<keyword evidence="3" id="KW-0808">Transferase</keyword>
<dbReference type="InterPro" id="IPR003378">
    <property type="entry name" value="Fringe-like_glycosylTrfase"/>
</dbReference>
<dbReference type="EMBL" id="RCNU01000012">
    <property type="protein sequence ID" value="RWQ92656.1"/>
    <property type="molecule type" value="Genomic_DNA"/>
</dbReference>
<evidence type="ECO:0000256" key="8">
    <source>
        <dbReference type="ARBA" id="ARBA00037847"/>
    </source>
</evidence>
<dbReference type="STRING" id="264951.A0A443HLI0"/>
<dbReference type="PROSITE" id="PS51257">
    <property type="entry name" value="PROKAR_LIPOPROTEIN"/>
    <property type="match status" value="1"/>
</dbReference>